<dbReference type="EMBL" id="MH937506">
    <property type="protein sequence ID" value="AZF92001.1"/>
    <property type="molecule type" value="Genomic_DNA"/>
</dbReference>
<evidence type="ECO:0000313" key="7">
    <source>
        <dbReference type="Proteomes" id="UP000272100"/>
    </source>
</evidence>
<dbReference type="Gene3D" id="1.10.530.10">
    <property type="match status" value="1"/>
</dbReference>
<feature type="coiled-coil region" evidence="3">
    <location>
        <begin position="156"/>
        <end position="187"/>
    </location>
</feature>
<proteinExistence type="predicted"/>
<reference evidence="6 7" key="1">
    <citation type="submission" date="2018-09" db="EMBL/GenBank/DDBJ databases">
        <title>A comparative genomics approach for identifying host-range determinants of bacteriophages infecting Streptococcus thermophilus.</title>
        <authorList>
            <person name="Szymczak P."/>
            <person name="Rau M.H."/>
            <person name="Monteiro J.M."/>
            <person name="de Pinho M.G."/>
            <person name="Filipe S.R."/>
            <person name="Vogensen F.K."/>
            <person name="Zeidan A."/>
            <person name="Janzen T."/>
        </authorList>
    </citation>
    <scope>NUCLEOTIDE SEQUENCE [LARGE SCALE GENOMIC DNA]</scope>
</reference>
<feature type="coiled-coil region" evidence="3">
    <location>
        <begin position="58"/>
        <end position="120"/>
    </location>
</feature>
<keyword evidence="1" id="KW-1188">Viral release from host cell</keyword>
<gene>
    <name evidence="6" type="ORF">CHPC1148_0014</name>
</gene>
<sequence>MAKVNATMSTEIALDTLQAANSIKRLTQLVNSSTNAWKAQESQMRSAGDYLGAAQAKYDGLGNSIQNQQNKIEKLKQEQSQLKGNTVEVAEQYLKYQQQIDQATTRLAALENQQRQAKQSMSYYQSGLADLQRSYRLSNDLSESYVKRLQAEGRESEALQAKLNASKNAVNNLNKQYEAQVKLLKEVAQSGDGDAYIKQKIRINETASAIAKAKREQIELANELRKSNPTFFDKLKAGIHGTNSKIDELGRNVNRSNSILGTFRERLSFGAIAGMASSAIQSISSSVMGLAGEVMATSDAIEKFESTMNFAGKTKKETEEASKYFKTYADKTVYDLQDVANTGAQLASNGIEKYKEITIASGNLNAVAGGNKETFKSLGMVLTQTAGAGKLTTENWNQLADAIPGASGKLQEALSKNGAFVGDFREALENGEISSEEFLTAIEQLGNSKSAEKAAKSTKTFEGAFGSLKSTVVSGMKDMIDAVGKEKITKSITGFGDSVQKIFDYLKDHKKELSSIGKSIFEISKIFGMAVWNTAKGIIVEISDSISAMNGHSKKSKDPLKNIASALKEVSKHKEAIQTIGKLFVGYFASKAVLNTSKSLFGTITDGISNVKKAGSKVNGALNWVMGVRGEDAVNNKLGGIKKIGRRTKSAFKWTASVATKTAKLALTGLLNTAKFVGNGIKLAFNFAKANPLILIATAVIGISTALYELYKHNKEFKKFVDGIFSAAKKAFDKIFKVTKEIFGKIIDFFKKDWKQVLLFIANPVAGAFALIYKHNKKFKKFVDGIVKNIKDGFSNAGKWLGNTWDGMKKTWTGAMDSMTKSTKKGFKKTKNYFTGGEKGIKAFTNTAKKLLVISNPVVAGFKLMYKHNKPFKKFVDDTVGHVKDMASGFAKHMANLKKDWSDKWDNVKKFASKTWEDIKGNASEGMTALSKDIDKNHKGINKNWFDGWENSKNFLSKKWDEIGELTQNKFGVKITKLITDALTNIATFFKDTWDNVKNGFGDMWDGMKRLAGDGINAVIAIPNTGIDGINKLISDFGGSKEAISKIPTVKFADGTGLFSSYRNPITRPTLATLNDGNDSPETNNQEMVILPNGKSFLPQGRNVEYLLPAGSEVINASELAMLMGVERGAYAKGTGFWSRIWDTTTNIAGSVWNGMKNGVDKFKKMIDFVRSAIKDPVGTLAKKFSPNADKLAAMFNPLGNALYKKPVGEAKNWWKELWSMANASMDEGTVAIGAKGDDYRFKDKAKDAGVDPWGYYYRECVSFIASRLANLGVNPSLFSHLGDGRQWVSARVPHLSRPKPGVVSVYTGGPVSSNHVDFVTAVHGDTYDGEDYNYNGDGKYHQFTGRHVKNAATFLDFGVRDFGSSGDSGKPLKDRNNPLQTLIKRQVGGMFDWIKKTLGPLLSPAGGGEDHQQGIGVARWRDTVVRALEANGIEPNNFRVSKILATIQKESGGNPNAQNNWDINARMGDPSIGLMQTIGRTFNAYKHPGHNNIRNGYDNLLAAINYIKHRYGTSDAAFNYVATHGYANGGLVHKNGVYELAEGDMPEYVIPTDIAKRGRAWRLLSEAVARFAGDAPQNNHDDSSSQQRFSVLEDKLDVMIGLLSQLVTNGSKPIEIQNIIDGRSVSNGLAPFMTKATNEYERRQALLGGSII</sequence>
<dbReference type="PROSITE" id="PS50911">
    <property type="entry name" value="CHAP"/>
    <property type="match status" value="1"/>
</dbReference>
<evidence type="ECO:0000256" key="4">
    <source>
        <dbReference type="SAM" id="Phobius"/>
    </source>
</evidence>
<evidence type="ECO:0000313" key="6">
    <source>
        <dbReference type="EMBL" id="AZF92001.1"/>
    </source>
</evidence>
<keyword evidence="4" id="KW-0812">Transmembrane</keyword>
<dbReference type="InterPro" id="IPR013491">
    <property type="entry name" value="Tape_meas_N"/>
</dbReference>
<dbReference type="InterPro" id="IPR023346">
    <property type="entry name" value="Lysozyme-like_dom_sf"/>
</dbReference>
<feature type="transmembrane region" description="Helical" evidence="4">
    <location>
        <begin position="693"/>
        <end position="711"/>
    </location>
</feature>
<keyword evidence="2" id="KW-0929">Antimicrobial</keyword>
<evidence type="ECO:0000256" key="2">
    <source>
        <dbReference type="ARBA" id="ARBA00022529"/>
    </source>
</evidence>
<dbReference type="Gene3D" id="3.90.1720.10">
    <property type="entry name" value="endopeptidase domain like (from Nostoc punctiforme)"/>
    <property type="match status" value="1"/>
</dbReference>
<organism evidence="6 7">
    <name type="scientific">Streptococcus phage CHPC1148</name>
    <dbReference type="NCBI Taxonomy" id="2365028"/>
    <lineage>
        <taxon>Viruses</taxon>
        <taxon>Duplodnaviria</taxon>
        <taxon>Heunggongvirae</taxon>
        <taxon>Uroviricota</taxon>
        <taxon>Caudoviricetes</taxon>
        <taxon>Aliceevansviridae</taxon>
        <taxon>Moineauvirus</taxon>
        <taxon>Moineauvirus CHPC1148</taxon>
    </lineage>
</organism>
<dbReference type="CDD" id="cd13402">
    <property type="entry name" value="LT_TF-like"/>
    <property type="match status" value="1"/>
</dbReference>
<dbReference type="InterPro" id="IPR007921">
    <property type="entry name" value="CHAP_dom"/>
</dbReference>
<dbReference type="Pfam" id="PF20155">
    <property type="entry name" value="TMP_3"/>
    <property type="match status" value="1"/>
</dbReference>
<name>A0A3G8FB07_9CAUD</name>
<keyword evidence="4" id="KW-0472">Membrane</keyword>
<evidence type="ECO:0000259" key="5">
    <source>
        <dbReference type="PROSITE" id="PS50911"/>
    </source>
</evidence>
<dbReference type="InterPro" id="IPR008258">
    <property type="entry name" value="Transglycosylase_SLT_dom_1"/>
</dbReference>
<dbReference type="NCBIfam" id="TIGR02675">
    <property type="entry name" value="tape_meas_nterm"/>
    <property type="match status" value="1"/>
</dbReference>
<feature type="transmembrane region" description="Helical" evidence="4">
    <location>
        <begin position="757"/>
        <end position="773"/>
    </location>
</feature>
<dbReference type="GO" id="GO:0098003">
    <property type="term" value="P:viral tail assembly"/>
    <property type="evidence" value="ECO:0007669"/>
    <property type="project" value="UniProtKB-KW"/>
</dbReference>
<dbReference type="Proteomes" id="UP000272100">
    <property type="component" value="Segment"/>
</dbReference>
<keyword evidence="4" id="KW-1133">Transmembrane helix</keyword>
<dbReference type="Gene3D" id="1.10.287.1490">
    <property type="match status" value="1"/>
</dbReference>
<dbReference type="Pfam" id="PF05257">
    <property type="entry name" value="CHAP"/>
    <property type="match status" value="1"/>
</dbReference>
<protein>
    <submittedName>
        <fullName evidence="6">Tail length tape-measure protein</fullName>
    </submittedName>
</protein>
<keyword evidence="3" id="KW-0175">Coiled coil</keyword>
<keyword evidence="7" id="KW-1185">Reference proteome</keyword>
<accession>A0A3G8FB07</accession>
<dbReference type="SUPFAM" id="SSF53955">
    <property type="entry name" value="Lysozyme-like"/>
    <property type="match status" value="1"/>
</dbReference>
<keyword evidence="1" id="KW-1245">Viral tail assembly</keyword>
<evidence type="ECO:0000256" key="3">
    <source>
        <dbReference type="SAM" id="Coils"/>
    </source>
</evidence>
<evidence type="ECO:0000256" key="1">
    <source>
        <dbReference type="ARBA" id="ARBA00022465"/>
    </source>
</evidence>
<dbReference type="Pfam" id="PF01464">
    <property type="entry name" value="SLT"/>
    <property type="match status" value="1"/>
</dbReference>
<feature type="domain" description="Peptidase C51" evidence="5">
    <location>
        <begin position="1236"/>
        <end position="1357"/>
    </location>
</feature>